<feature type="transmembrane region" description="Helical" evidence="1">
    <location>
        <begin position="6"/>
        <end position="28"/>
    </location>
</feature>
<dbReference type="AlphaFoldDB" id="A0AB33A0A3"/>
<keyword evidence="1" id="KW-0472">Membrane</keyword>
<keyword evidence="1" id="KW-1133">Transmembrane helix</keyword>
<feature type="transmembrane region" description="Helical" evidence="1">
    <location>
        <begin position="86"/>
        <end position="112"/>
    </location>
</feature>
<evidence type="ECO:0000256" key="1">
    <source>
        <dbReference type="SAM" id="Phobius"/>
    </source>
</evidence>
<proteinExistence type="predicted"/>
<evidence type="ECO:0000313" key="2">
    <source>
        <dbReference type="EMBL" id="AFT75137.1"/>
    </source>
</evidence>
<sequence length="135" mass="13898">MMSDESDVLLVVLLADVAFVLAVVLRAVPLAAVDFATVRLFAVPVAAFLVALGDEAAVVVVVFVLLGLRVPVVVDEVVVDLAEELLVAVLLLAVALLAVLVTSAFLAASFAAKRATCSTSKSTFALSISSCCSFC</sequence>
<protein>
    <submittedName>
        <fullName evidence="2">Uncharacterized protein</fullName>
    </submittedName>
</protein>
<dbReference type="Proteomes" id="UP000006296">
    <property type="component" value="Chromosome"/>
</dbReference>
<evidence type="ECO:0000313" key="3">
    <source>
        <dbReference type="Proteomes" id="UP000006296"/>
    </source>
</evidence>
<dbReference type="KEGG" id="amg:AMEC673_12235"/>
<organism evidence="2 3">
    <name type="scientific">Alteromonas macleodii (strain English Channel 673)</name>
    <dbReference type="NCBI Taxonomy" id="1004788"/>
    <lineage>
        <taxon>Bacteria</taxon>
        <taxon>Pseudomonadati</taxon>
        <taxon>Pseudomonadota</taxon>
        <taxon>Gammaproteobacteria</taxon>
        <taxon>Alteromonadales</taxon>
        <taxon>Alteromonadaceae</taxon>
        <taxon>Alteromonas/Salinimonas group</taxon>
        <taxon>Alteromonas</taxon>
    </lineage>
</organism>
<dbReference type="EMBL" id="CP003844">
    <property type="protein sequence ID" value="AFT75137.1"/>
    <property type="molecule type" value="Genomic_DNA"/>
</dbReference>
<gene>
    <name evidence="2" type="ordered locus">AMEC673_12235</name>
</gene>
<feature type="transmembrane region" description="Helical" evidence="1">
    <location>
        <begin position="40"/>
        <end position="66"/>
    </location>
</feature>
<reference evidence="3" key="1">
    <citation type="journal article" date="2012" name="Sci. Rep.">
        <title>Genomes of surface isolates of Alteromonas macleodii: the life of a widespread marine opportunistic copiotroph.</title>
        <authorList>
            <person name="Lopez-Perez M."/>
            <person name="Gonzaga A."/>
            <person name="Martin-Cuadrado A.B."/>
            <person name="Onyshchenko O."/>
            <person name="Ghavidel A."/>
            <person name="Ghai R."/>
            <person name="Rodriguez-Valera F."/>
        </authorList>
    </citation>
    <scope>NUCLEOTIDE SEQUENCE [LARGE SCALE GENOMIC DNA]</scope>
    <source>
        <strain evidence="3">English Channel 673</strain>
    </source>
</reference>
<name>A0AB33A0A3_ALTME</name>
<keyword evidence="1" id="KW-0812">Transmembrane</keyword>
<accession>A0AB33A0A3</accession>